<protein>
    <recommendedName>
        <fullName evidence="14">RRM domain-containing protein</fullName>
    </recommendedName>
</protein>
<dbReference type="InterPro" id="IPR038214">
    <property type="entry name" value="WPP_sf"/>
</dbReference>
<feature type="region of interest" description="Disordered" evidence="13">
    <location>
        <begin position="1247"/>
        <end position="1331"/>
    </location>
</feature>
<feature type="compositionally biased region" description="Polar residues" evidence="13">
    <location>
        <begin position="1647"/>
        <end position="1657"/>
    </location>
</feature>
<feature type="compositionally biased region" description="Polar residues" evidence="13">
    <location>
        <begin position="1681"/>
        <end position="1697"/>
    </location>
</feature>
<keyword evidence="16" id="KW-1185">Reference proteome</keyword>
<name>A0A7J6HQU9_CANSA</name>
<dbReference type="PROSITE" id="PS00678">
    <property type="entry name" value="WD_REPEATS_1"/>
    <property type="match status" value="1"/>
</dbReference>
<feature type="compositionally biased region" description="Low complexity" evidence="13">
    <location>
        <begin position="1284"/>
        <end position="1304"/>
    </location>
</feature>
<feature type="domain" description="RRM" evidence="14">
    <location>
        <begin position="1876"/>
        <end position="1957"/>
    </location>
</feature>
<dbReference type="GO" id="GO:0005737">
    <property type="term" value="C:cytoplasm"/>
    <property type="evidence" value="ECO:0007669"/>
    <property type="project" value="UniProtKB-SubCell"/>
</dbReference>
<proteinExistence type="inferred from homology"/>
<dbReference type="Gene3D" id="1.10.246.200">
    <property type="entry name" value="WPP domain"/>
    <property type="match status" value="2"/>
</dbReference>
<evidence type="ECO:0000256" key="9">
    <source>
        <dbReference type="PROSITE-ProRule" id="PRU00176"/>
    </source>
</evidence>
<keyword evidence="4" id="KW-0963">Cytoplasm</keyword>
<feature type="repeat" description="WD" evidence="10">
    <location>
        <begin position="972"/>
        <end position="1015"/>
    </location>
</feature>
<dbReference type="GO" id="GO:0034462">
    <property type="term" value="P:small-subunit processome assembly"/>
    <property type="evidence" value="ECO:0007669"/>
    <property type="project" value="TreeGrafter"/>
</dbReference>
<dbReference type="InterPro" id="IPR039119">
    <property type="entry name" value="ABT1/Esf2"/>
</dbReference>
<dbReference type="InterPro" id="IPR034353">
    <property type="entry name" value="ABT1/ESF2_RRM"/>
</dbReference>
<dbReference type="InterPro" id="IPR019775">
    <property type="entry name" value="WD40_repeat_CS"/>
</dbReference>
<evidence type="ECO:0000256" key="11">
    <source>
        <dbReference type="PROSITE-ProRule" id="PRU00708"/>
    </source>
</evidence>
<dbReference type="PROSITE" id="PS50102">
    <property type="entry name" value="RRM"/>
    <property type="match status" value="3"/>
</dbReference>
<organism evidence="15 16">
    <name type="scientific">Cannabis sativa</name>
    <name type="common">Hemp</name>
    <name type="synonym">Marijuana</name>
    <dbReference type="NCBI Taxonomy" id="3483"/>
    <lineage>
        <taxon>Eukaryota</taxon>
        <taxon>Viridiplantae</taxon>
        <taxon>Streptophyta</taxon>
        <taxon>Embryophyta</taxon>
        <taxon>Tracheophyta</taxon>
        <taxon>Spermatophyta</taxon>
        <taxon>Magnoliopsida</taxon>
        <taxon>eudicotyledons</taxon>
        <taxon>Gunneridae</taxon>
        <taxon>Pentapetalae</taxon>
        <taxon>rosids</taxon>
        <taxon>fabids</taxon>
        <taxon>Rosales</taxon>
        <taxon>Cannabaceae</taxon>
        <taxon>Cannabis</taxon>
    </lineage>
</organism>
<evidence type="ECO:0000256" key="7">
    <source>
        <dbReference type="ARBA" id="ARBA00022884"/>
    </source>
</evidence>
<dbReference type="Pfam" id="PF00400">
    <property type="entry name" value="WD40"/>
    <property type="match status" value="3"/>
</dbReference>
<evidence type="ECO:0000256" key="1">
    <source>
        <dbReference type="ARBA" id="ARBA00004496"/>
    </source>
</evidence>
<feature type="compositionally biased region" description="Polar residues" evidence="13">
    <location>
        <begin position="1705"/>
        <end position="1722"/>
    </location>
</feature>
<dbReference type="PRINTS" id="PR00320">
    <property type="entry name" value="GPROTEINBRPT"/>
</dbReference>
<evidence type="ECO:0000256" key="3">
    <source>
        <dbReference type="ARBA" id="ARBA00005819"/>
    </source>
</evidence>
<feature type="compositionally biased region" description="Polar residues" evidence="13">
    <location>
        <begin position="2320"/>
        <end position="2333"/>
    </location>
</feature>
<feature type="repeat" description="PPR" evidence="11">
    <location>
        <begin position="164"/>
        <end position="198"/>
    </location>
</feature>
<dbReference type="InterPro" id="IPR020472">
    <property type="entry name" value="WD40_PAC1"/>
</dbReference>
<feature type="region of interest" description="Disordered" evidence="13">
    <location>
        <begin position="1809"/>
        <end position="1855"/>
    </location>
</feature>
<dbReference type="SUPFAM" id="SSF54928">
    <property type="entry name" value="RNA-binding domain, RBD"/>
    <property type="match status" value="3"/>
</dbReference>
<dbReference type="InterPro" id="IPR001680">
    <property type="entry name" value="WD40_rpt"/>
</dbReference>
<dbReference type="GO" id="GO:0005730">
    <property type="term" value="C:nucleolus"/>
    <property type="evidence" value="ECO:0007669"/>
    <property type="project" value="UniProtKB-SubCell"/>
</dbReference>
<dbReference type="EMBL" id="JAATIQ010000033">
    <property type="protein sequence ID" value="KAF4397385.1"/>
    <property type="molecule type" value="Genomic_DNA"/>
</dbReference>
<feature type="repeat" description="PPR" evidence="11">
    <location>
        <begin position="129"/>
        <end position="163"/>
    </location>
</feature>
<evidence type="ECO:0000256" key="10">
    <source>
        <dbReference type="PROSITE-ProRule" id="PRU00221"/>
    </source>
</evidence>
<reference evidence="15 16" key="1">
    <citation type="journal article" date="2020" name="bioRxiv">
        <title>Sequence and annotation of 42 cannabis genomes reveals extensive copy number variation in cannabinoid synthesis and pathogen resistance genes.</title>
        <authorList>
            <person name="Mckernan K.J."/>
            <person name="Helbert Y."/>
            <person name="Kane L.T."/>
            <person name="Ebling H."/>
            <person name="Zhang L."/>
            <person name="Liu B."/>
            <person name="Eaton Z."/>
            <person name="Mclaughlin S."/>
            <person name="Kingan S."/>
            <person name="Baybayan P."/>
            <person name="Concepcion G."/>
            <person name="Jordan M."/>
            <person name="Riva A."/>
            <person name="Barbazuk W."/>
            <person name="Harkins T."/>
        </authorList>
    </citation>
    <scope>NUCLEOTIDE SEQUENCE [LARGE SCALE GENOMIC DNA]</scope>
    <source>
        <strain evidence="16">cv. Jamaican Lion 4</strain>
        <tissue evidence="15">Leaf</tissue>
    </source>
</reference>
<dbReference type="InterPro" id="IPR015943">
    <property type="entry name" value="WD40/YVTN_repeat-like_dom_sf"/>
</dbReference>
<keyword evidence="7 9" id="KW-0694">RNA-binding</keyword>
<dbReference type="PROSITE" id="PS50082">
    <property type="entry name" value="WD_REPEATS_2"/>
    <property type="match status" value="3"/>
</dbReference>
<dbReference type="GO" id="GO:0000472">
    <property type="term" value="P:endonucleolytic cleavage to generate mature 5'-end of SSU-rRNA from (SSU-rRNA, 5.8S rRNA, LSU-rRNA)"/>
    <property type="evidence" value="ECO:0007669"/>
    <property type="project" value="TreeGrafter"/>
</dbReference>
<dbReference type="Pfam" id="PF13943">
    <property type="entry name" value="WPP"/>
    <property type="match status" value="2"/>
</dbReference>
<comment type="caution">
    <text evidence="15">The sequence shown here is derived from an EMBL/GenBank/DDBJ whole genome shotgun (WGS) entry which is preliminary data.</text>
</comment>
<dbReference type="InterPro" id="IPR035979">
    <property type="entry name" value="RBD_domain_sf"/>
</dbReference>
<feature type="compositionally biased region" description="Polar residues" evidence="13">
    <location>
        <begin position="2205"/>
        <end position="2222"/>
    </location>
</feature>
<dbReference type="Gene3D" id="1.25.40.10">
    <property type="entry name" value="Tetratricopeptide repeat domain"/>
    <property type="match status" value="1"/>
</dbReference>
<dbReference type="GO" id="GO:0003723">
    <property type="term" value="F:RNA binding"/>
    <property type="evidence" value="ECO:0007669"/>
    <property type="project" value="UniProtKB-UniRule"/>
</dbReference>
<dbReference type="InterPro" id="IPR011047">
    <property type="entry name" value="Quinoprotein_ADH-like_sf"/>
</dbReference>
<evidence type="ECO:0000313" key="15">
    <source>
        <dbReference type="EMBL" id="KAF4397385.1"/>
    </source>
</evidence>
<dbReference type="FunFam" id="2.130.10.10:FF:000600">
    <property type="entry name" value="Protein ROOT INITIATION DEFECTIVE 3"/>
    <property type="match status" value="1"/>
</dbReference>
<evidence type="ECO:0000256" key="2">
    <source>
        <dbReference type="ARBA" id="ARBA00004604"/>
    </source>
</evidence>
<evidence type="ECO:0000256" key="13">
    <source>
        <dbReference type="SAM" id="MobiDB-lite"/>
    </source>
</evidence>
<dbReference type="FunFam" id="1.25.40.10:FF:000434">
    <property type="entry name" value="Pentatricopeptide repeat-containing protein, mitochondrial"/>
    <property type="match status" value="1"/>
</dbReference>
<evidence type="ECO:0000313" key="16">
    <source>
        <dbReference type="Proteomes" id="UP000583929"/>
    </source>
</evidence>
<comment type="similarity">
    <text evidence="3">Belongs to the ESF2/ABP1 family.</text>
</comment>
<dbReference type="Gene3D" id="3.30.70.330">
    <property type="match status" value="3"/>
</dbReference>
<feature type="repeat" description="WD" evidence="10">
    <location>
        <begin position="1065"/>
        <end position="1106"/>
    </location>
</feature>
<keyword evidence="6" id="KW-0677">Repeat</keyword>
<feature type="compositionally biased region" description="Low complexity" evidence="13">
    <location>
        <begin position="2309"/>
        <end position="2319"/>
    </location>
</feature>
<feature type="region of interest" description="Disordered" evidence="13">
    <location>
        <begin position="2527"/>
        <end position="2570"/>
    </location>
</feature>
<dbReference type="PANTHER" id="PTHR12311:SF7">
    <property type="entry name" value="ACTIVATOR OF BASAL TRANSCRIPTION 1"/>
    <property type="match status" value="1"/>
</dbReference>
<feature type="compositionally biased region" description="Polar residues" evidence="13">
    <location>
        <begin position="2181"/>
        <end position="2197"/>
    </location>
</feature>
<dbReference type="InterPro" id="IPR012677">
    <property type="entry name" value="Nucleotide-bd_a/b_plait_sf"/>
</dbReference>
<dbReference type="Pfam" id="PF17177">
    <property type="entry name" value="PPR_long"/>
    <property type="match status" value="1"/>
</dbReference>
<evidence type="ECO:0000259" key="14">
    <source>
        <dbReference type="PROSITE" id="PS50102"/>
    </source>
</evidence>
<dbReference type="PROSITE" id="PS51375">
    <property type="entry name" value="PPR"/>
    <property type="match status" value="2"/>
</dbReference>
<evidence type="ECO:0000256" key="8">
    <source>
        <dbReference type="ARBA" id="ARBA00023242"/>
    </source>
</evidence>
<evidence type="ECO:0000256" key="6">
    <source>
        <dbReference type="ARBA" id="ARBA00022737"/>
    </source>
</evidence>
<dbReference type="InterPro" id="IPR033443">
    <property type="entry name" value="PROP1-like_PPR_dom"/>
</dbReference>
<evidence type="ECO:0000256" key="5">
    <source>
        <dbReference type="ARBA" id="ARBA00022574"/>
    </source>
</evidence>
<dbReference type="FunFam" id="1.25.40.10:FF:000388">
    <property type="entry name" value="Pentatricopeptide repeat-containing protein, mitochondrial"/>
    <property type="match status" value="1"/>
</dbReference>
<keyword evidence="5 10" id="KW-0853">WD repeat</keyword>
<feature type="compositionally biased region" description="Low complexity" evidence="13">
    <location>
        <begin position="1809"/>
        <end position="1819"/>
    </location>
</feature>
<dbReference type="InterPro" id="IPR025265">
    <property type="entry name" value="WPP_dom"/>
</dbReference>
<keyword evidence="8" id="KW-0539">Nucleus</keyword>
<dbReference type="GO" id="GO:0000447">
    <property type="term" value="P:endonucleolytic cleavage in ITS1 to separate SSU-rRNA from 5.8S rRNA and LSU-rRNA from tricistronic rRNA transcript (SSU-rRNA, 5.8S rRNA, LSU-rRNA)"/>
    <property type="evidence" value="ECO:0007669"/>
    <property type="project" value="TreeGrafter"/>
</dbReference>
<feature type="domain" description="RRM" evidence="14">
    <location>
        <begin position="1364"/>
        <end position="1445"/>
    </location>
</feature>
<dbReference type="PANTHER" id="PTHR12311">
    <property type="entry name" value="ACTIVATOR OF BASAL TRANSCRIPTION 1"/>
    <property type="match status" value="1"/>
</dbReference>
<feature type="region of interest" description="Disordered" evidence="13">
    <location>
        <begin position="1630"/>
        <end position="1722"/>
    </location>
</feature>
<feature type="region of interest" description="Disordered" evidence="13">
    <location>
        <begin position="2123"/>
        <end position="2222"/>
    </location>
</feature>
<feature type="coiled-coil region" evidence="12">
    <location>
        <begin position="713"/>
        <end position="748"/>
    </location>
</feature>
<dbReference type="InterPro" id="IPR000504">
    <property type="entry name" value="RRM_dom"/>
</dbReference>
<dbReference type="Proteomes" id="UP000583929">
    <property type="component" value="Unassembled WGS sequence"/>
</dbReference>
<feature type="repeat" description="WD" evidence="10">
    <location>
        <begin position="919"/>
        <end position="952"/>
    </location>
</feature>
<comment type="subcellular location">
    <subcellularLocation>
        <location evidence="1">Cytoplasm</location>
    </subcellularLocation>
    <subcellularLocation>
        <location evidence="2">Nucleus</location>
        <location evidence="2">Nucleolus</location>
    </subcellularLocation>
</comment>
<feature type="domain" description="RRM" evidence="14">
    <location>
        <begin position="2376"/>
        <end position="2457"/>
    </location>
</feature>
<gene>
    <name evidence="15" type="ORF">G4B88_027125</name>
</gene>
<dbReference type="NCBIfam" id="TIGR00756">
    <property type="entry name" value="PPR"/>
    <property type="match status" value="1"/>
</dbReference>
<feature type="compositionally biased region" description="Polar residues" evidence="13">
    <location>
        <begin position="1820"/>
        <end position="1833"/>
    </location>
</feature>
<dbReference type="GO" id="GO:0000480">
    <property type="term" value="P:endonucleolytic cleavage in 5'-ETS of tricistronic rRNA transcript (SSU-rRNA, 5.8S rRNA, LSU-rRNA)"/>
    <property type="evidence" value="ECO:0007669"/>
    <property type="project" value="TreeGrafter"/>
</dbReference>
<dbReference type="SMART" id="SM00320">
    <property type="entry name" value="WD40"/>
    <property type="match status" value="5"/>
</dbReference>
<accession>A0A7J6HQU9</accession>
<dbReference type="InterPro" id="IPR002885">
    <property type="entry name" value="PPR_rpt"/>
</dbReference>
<evidence type="ECO:0000256" key="4">
    <source>
        <dbReference type="ARBA" id="ARBA00022490"/>
    </source>
</evidence>
<feature type="region of interest" description="Disordered" evidence="13">
    <location>
        <begin position="2028"/>
        <end position="2047"/>
    </location>
</feature>
<feature type="region of interest" description="Disordered" evidence="13">
    <location>
        <begin position="2309"/>
        <end position="2355"/>
    </location>
</feature>
<dbReference type="SMART" id="SM00360">
    <property type="entry name" value="RRM"/>
    <property type="match status" value="3"/>
</dbReference>
<feature type="compositionally biased region" description="Polar residues" evidence="13">
    <location>
        <begin position="2147"/>
        <end position="2157"/>
    </location>
</feature>
<dbReference type="Gene3D" id="2.130.10.10">
    <property type="entry name" value="YVTN repeat-like/Quinoprotein amine dehydrogenase"/>
    <property type="match status" value="2"/>
</dbReference>
<dbReference type="InterPro" id="IPR011990">
    <property type="entry name" value="TPR-like_helical_dom_sf"/>
</dbReference>
<evidence type="ECO:0000256" key="12">
    <source>
        <dbReference type="SAM" id="Coils"/>
    </source>
</evidence>
<keyword evidence="12" id="KW-0175">Coiled coil</keyword>
<dbReference type="SUPFAM" id="SSF50998">
    <property type="entry name" value="Quinoprotein alcohol dehydrogenase-like"/>
    <property type="match status" value="1"/>
</dbReference>
<dbReference type="PROSITE" id="PS50294">
    <property type="entry name" value="WD_REPEATS_REGION"/>
    <property type="match status" value="2"/>
</dbReference>
<feature type="compositionally biased region" description="Polar residues" evidence="13">
    <location>
        <begin position="2123"/>
        <end position="2132"/>
    </location>
</feature>
<dbReference type="CDD" id="cd12263">
    <property type="entry name" value="RRM_ABT1_like"/>
    <property type="match status" value="3"/>
</dbReference>
<sequence>MKTQSKRVQAQLGPTGRLTCREGRNKGFGRGFLGFVRSCSYRSEKQSNAIAMSLLKLLTGHHRSLAQHFGRRYFSSAAAAASTEEYAKRNYANNVSEYNTVIDSITAQRRHFLLRDVYEDMVLDGVQPTRDTFHSLIAGTMKGARLQDAFFFTDEMKSMGLVPDVTLYNILISLCGKCHNSDQAIRVLEDMKIFEVKPMVQSYVCLLNACAAAGRLDRVYAIIRDMTAAGLGLNKYCYAGLITAYKNKTPVPEDFASKIIEFVERSKEWTSVESSSVSADNMMMGVSLEELYNMPTADYAHRRGGFISNQLTIYHVAFHACADLKNVKLMETLSEMLQKDGKVPDTFITMQIMRSVLVMCYLHSGDLDNGLKTFEDYMNSGRSAPAAELFVTLVEGAMLGYTPKGMQIAQDTLVNMNSRGFFLSPKMGSDLLLQAAGEKTGGYTIANLIWDMMQTRRMTPTFPAVQAYYNGLKTREIPADDPRLLQIWLLCELSFFANSTTTNLFLAAFRASSNSSVLWTFCTFSSFKGFFLAPEAVVAFETTKLERWVCFRVWGLGFGEEEGRMGNNKEFDEVVVLGLWSVESDEGVTLGNKFVMVAIDDGVKKTYAVLGSPPPCGGDDGRIVGGSRSESTRRGGCVRWLGSGEVGVTASSQATGSRSSLHSVFSIEKWCYLAVNESVKKGAKMVVVRSQKWGYVRIIAGTIFGGILGFYVMDRLEKNYKEKMNERLRKYEQEMKKKEEKMEESLLLLKKCLIIKFSKSPQIQHCRIDGSLSGKRGSFGLFLCYKLVVLEPFELRILNFPLLMEVLVASSSVDAGISCWDIQTGAEQLRYKSCVSPSHGLVCVGRSFLASSQLREAKTASGSIFYWSWTKPQVEVKSFPAEQIGPLAANTEGTYIVGGGLSGDIYLWEVASGKLLRKWNAHYLGVSCLVFSDDDSLLISGSMDGNIRVWSLLMIFDDYRRQQAPFAYEYNFMEHSSRVTDIKVGYGGANADMVSASKDKTCKVWSLSKGKLLRSIVFPSEIEAIVIDPAERVFYAGSSDGNIYVAALHTEIPSSKNHGLYIIGSFPNQSKVNCLEYSTSRNILISGSDDGWVRLWNVSSRKTIGKFRHEKGPVNNIVIVRQPYTCSQTSNRKRGSLLPPLEKYVNSTDDEDTDTKTVINFQKTIGDSMDATYLSSFVVNNQIKELQQQGSASSEMEMERLKHDNKKSVQTIQQWKKMYGNLHQFCVNELLEEGAEPCKLAGAVHNDSTTTTVTRSLPSDLTTTETTASSPLLADDDGNLLPKSPTASSPATEASPPSPTTTHLLPHKRQQLSVPFNFDNPSGEEKEEQDMDSIDANTDEITMKKKNINKRRLLKEASEARRRGICYLSRIPPHMDPFNLRQILSQFGDIQRIYLTPENSAQVRRKRPGRYQDQAFSEGWVEFSDKRVAKRVADMLNGEQIGGKKKSSFYYDLWNIKYLSKFKWDDLTEEIAYKKAAREQKLALEISAAKRERDFYLSKVDQARAFSSIEERLKKKQKLEQEQEPGTDPDLPVSNQALKVRKFPQKQPVAKNETDNKPKLSKDILAGVSISYQYSVIYFILNFSLKLVYEYLYRCLVVLADHDNCTVLIKAYLTTTTVTRSLPSDLTTTASSPLLADDDGHLLPKSPTESSPATEATQLLPPQRRHIFSLTNDNNPDEETSAITPPSSNTVSDQDSTMEAPANESLESTTTKKPSSQATFSIWPPSQRTRDAVVNRLIETLSTPSVLSNRYGTTPPEESSYTARIIEEEAFSSAASSASASEDDGIQILQVYSKEVSKRMLDVVKARAAASSSSADGASQPETGGSVDSNNPSGEEKEKEQDMDSIDANTDEITMKKKNINKRRLLKEASEARRRGICYLSRIPPHMDPFNLRQILSQFGDIQRIYLTPENSAQVRRKRPGRYQDQAFSEGWVEFSDKRVAKRVADMLNGEQIGGKKKSSFYYDLWNIKYLSKFKWDDLTEEIAYKKAAREQKLALEISAAKRERDFYLSKVDQARAFSSIEERLKKKQKLEQEQEPGTDPDLPVSNQALKVRKFPQKQPVAKNETDNKPKLSKDILAGDGAQLVNVIVYFVVLSYVHVMLCYLNSFDKGLDLTTTTVTRSLPSDLTTTASSPLLADDDGHLLPKSPTESSPATEATQLLPPQRRHIFSLTNDNNPDEETSAITPPSSNTVSDQDSTMEAPANESLESTTTKKPSSQATFSIWPPSQRTRDAVVNRLIETLSTPSVLSNRYGTTPPEESSYTARIIEEEAFSSAASSASASEDDGIQILQVYSKEVSKRMLDVVKARAAASSSSADGASQPETGGSVDSNNPSGEEKEKEQDMDSIDANTDEITMKKKNINKRRLLKEASEARRRGICYLSRIPPHMDPFNLRQILSQFGDIQRIYLTPENSAQVRRKRPGRYQDQAFSEGWVEFSDKRVAKRVADMLNGEQIGGKKKSSFYYDLWNIKYLSKFKWDDLTEEIAYKKAAREQKLALEISAAKRERDFYLSKVDQARAFSSIEERLKKKQKLEQEQEPGTDPDLPVSNQALKVRKFPQKQPVAKNETDNKPKLSKDILAGVFGGSC</sequence>
<feature type="compositionally biased region" description="Polar residues" evidence="13">
    <location>
        <begin position="1247"/>
        <end position="1270"/>
    </location>
</feature>